<reference evidence="1" key="1">
    <citation type="submission" date="2023-04" db="EMBL/GenBank/DDBJ databases">
        <title>A chromosome-level genome assembly of the parasitoid wasp Eretmocerus hayati.</title>
        <authorList>
            <person name="Zhong Y."/>
            <person name="Liu S."/>
            <person name="Liu Y."/>
        </authorList>
    </citation>
    <scope>NUCLEOTIDE SEQUENCE</scope>
    <source>
        <strain evidence="1">ZJU_SS_LIU_2023</strain>
    </source>
</reference>
<sequence>MEAIRGSCIMIIAFCAYCVFIWGLKLLISSFDIKEFMTEWDGTRQDINNITYMARRDGGVLYGIYRNYTSGKVLEVHLNTPNFNKYLNVSLPMIKSDRIGYMLHSVGTHHAIVAYVGEKYSEANANPIHLVVADLESGNSSDVGITFNLHTNNWLGFFIKGFEFNIIVDDKSVCITTNLCKIPYNYTEIAIGQPVEILPGDLQLIRHYYVSNDLYDRGYIVPHHMVSTVKLAEEFERDKVINTDVQIPIKNGSPASSMQTVTPSIALQTSSNNSGGFIEKFEYKRFSGKCNLSTQPKDENLRCTTFIDKRLRNDISIKVGQNASSLAMTNLSEDGIVYFTIHCYERICHKFNVGRIQLNGDFSKREILVDFKCDPGKSDSVLSRFNEIDDQVCIAVLCQNRDQGNFNQIRYSYFSRCFDRRL</sequence>
<proteinExistence type="predicted"/>
<protein>
    <submittedName>
        <fullName evidence="1">Uncharacterized protein</fullName>
    </submittedName>
</protein>
<evidence type="ECO:0000313" key="2">
    <source>
        <dbReference type="Proteomes" id="UP001239111"/>
    </source>
</evidence>
<name>A0ACC2PWV0_9HYME</name>
<gene>
    <name evidence="1" type="ORF">QAD02_023397</name>
</gene>
<organism evidence="1 2">
    <name type="scientific">Eretmocerus hayati</name>
    <dbReference type="NCBI Taxonomy" id="131215"/>
    <lineage>
        <taxon>Eukaryota</taxon>
        <taxon>Metazoa</taxon>
        <taxon>Ecdysozoa</taxon>
        <taxon>Arthropoda</taxon>
        <taxon>Hexapoda</taxon>
        <taxon>Insecta</taxon>
        <taxon>Pterygota</taxon>
        <taxon>Neoptera</taxon>
        <taxon>Endopterygota</taxon>
        <taxon>Hymenoptera</taxon>
        <taxon>Apocrita</taxon>
        <taxon>Proctotrupomorpha</taxon>
        <taxon>Chalcidoidea</taxon>
        <taxon>Aphelinidae</taxon>
        <taxon>Aphelininae</taxon>
        <taxon>Eretmocerus</taxon>
    </lineage>
</organism>
<evidence type="ECO:0000313" key="1">
    <source>
        <dbReference type="EMBL" id="KAJ8687603.1"/>
    </source>
</evidence>
<dbReference type="Proteomes" id="UP001239111">
    <property type="component" value="Chromosome 1"/>
</dbReference>
<dbReference type="EMBL" id="CM056741">
    <property type="protein sequence ID" value="KAJ8687603.1"/>
    <property type="molecule type" value="Genomic_DNA"/>
</dbReference>
<keyword evidence="2" id="KW-1185">Reference proteome</keyword>
<accession>A0ACC2PWV0</accession>
<comment type="caution">
    <text evidence="1">The sequence shown here is derived from an EMBL/GenBank/DDBJ whole genome shotgun (WGS) entry which is preliminary data.</text>
</comment>